<dbReference type="PROSITE" id="PS51379">
    <property type="entry name" value="4FE4S_FER_2"/>
    <property type="match status" value="3"/>
</dbReference>
<evidence type="ECO:0000256" key="9">
    <source>
        <dbReference type="ARBA" id="ARBA00023004"/>
    </source>
</evidence>
<dbReference type="GO" id="GO:0051538">
    <property type="term" value="F:3 iron, 4 sulfur cluster binding"/>
    <property type="evidence" value="ECO:0007669"/>
    <property type="project" value="UniProtKB-KW"/>
</dbReference>
<dbReference type="GO" id="GO:0030313">
    <property type="term" value="C:cell envelope"/>
    <property type="evidence" value="ECO:0007669"/>
    <property type="project" value="UniProtKB-SubCell"/>
</dbReference>
<dbReference type="GO" id="GO:0042597">
    <property type="term" value="C:periplasmic space"/>
    <property type="evidence" value="ECO:0007669"/>
    <property type="project" value="InterPro"/>
</dbReference>
<dbReference type="EMBL" id="FAXN01000002">
    <property type="protein sequence ID" value="CUV64937.1"/>
    <property type="molecule type" value="Genomic_DNA"/>
</dbReference>
<organism evidence="13">
    <name type="scientific">Sulfurovum sp. enrichment culture clone C5</name>
    <dbReference type="NCBI Taxonomy" id="497650"/>
    <lineage>
        <taxon>Bacteria</taxon>
        <taxon>Pseudomonadati</taxon>
        <taxon>Campylobacterota</taxon>
        <taxon>Epsilonproteobacteria</taxon>
        <taxon>Campylobacterales</taxon>
        <taxon>Sulfurovaceae</taxon>
        <taxon>Sulfurovum</taxon>
        <taxon>environmental samples</taxon>
    </lineage>
</organism>
<evidence type="ECO:0000259" key="12">
    <source>
        <dbReference type="PROSITE" id="PS51379"/>
    </source>
</evidence>
<reference evidence="13" key="1">
    <citation type="submission" date="2015-11" db="EMBL/GenBank/DDBJ databases">
        <authorList>
            <person name="Zhang Y."/>
            <person name="Guo Z."/>
        </authorList>
    </citation>
    <scope>NUCLEOTIDE SEQUENCE</scope>
    <source>
        <strain evidence="13">BN30871</strain>
    </source>
</reference>
<name>A0A0S4XLF9_9BACT</name>
<evidence type="ECO:0000256" key="3">
    <source>
        <dbReference type="ARBA" id="ARBA00004196"/>
    </source>
</evidence>
<feature type="domain" description="4Fe-4S ferredoxin-type" evidence="12">
    <location>
        <begin position="163"/>
        <end position="192"/>
    </location>
</feature>
<keyword evidence="9" id="KW-0408">Iron</keyword>
<comment type="cofactor">
    <cofactor evidence="1">
        <name>[3Fe-4S] cluster</name>
        <dbReference type="ChEBI" id="CHEBI:21137"/>
    </cofactor>
</comment>
<evidence type="ECO:0000256" key="2">
    <source>
        <dbReference type="ARBA" id="ARBA00001966"/>
    </source>
</evidence>
<dbReference type="GO" id="GO:0046872">
    <property type="term" value="F:metal ion binding"/>
    <property type="evidence" value="ECO:0007669"/>
    <property type="project" value="UniProtKB-KW"/>
</dbReference>
<evidence type="ECO:0000256" key="11">
    <source>
        <dbReference type="ARBA" id="ARBA00023291"/>
    </source>
</evidence>
<dbReference type="GO" id="GO:0016491">
    <property type="term" value="F:oxidoreductase activity"/>
    <property type="evidence" value="ECO:0007669"/>
    <property type="project" value="UniProtKB-KW"/>
</dbReference>
<evidence type="ECO:0000256" key="10">
    <source>
        <dbReference type="ARBA" id="ARBA00023014"/>
    </source>
</evidence>
<protein>
    <submittedName>
        <fullName evidence="13">Respiratory nitrate reductase beta subunit</fullName>
        <ecNumber evidence="13">1.7.99.4</ecNumber>
    </submittedName>
</protein>
<keyword evidence="5" id="KW-0004">4Fe-4S</keyword>
<evidence type="ECO:0000256" key="5">
    <source>
        <dbReference type="ARBA" id="ARBA00022485"/>
    </source>
</evidence>
<accession>A0A0S4XLF9</accession>
<dbReference type="PANTHER" id="PTHR43518:SF1">
    <property type="entry name" value="RESPIRATORY NITRATE REDUCTASE 1 BETA CHAIN"/>
    <property type="match status" value="1"/>
</dbReference>
<keyword evidence="6" id="KW-0479">Metal-binding</keyword>
<dbReference type="GO" id="GO:0016020">
    <property type="term" value="C:membrane"/>
    <property type="evidence" value="ECO:0007669"/>
    <property type="project" value="TreeGrafter"/>
</dbReference>
<dbReference type="PANTHER" id="PTHR43518">
    <property type="entry name" value="NITRATE REDUCTASE BETA SUBUNIT"/>
    <property type="match status" value="1"/>
</dbReference>
<feature type="domain" description="4Fe-4S ferredoxin-type" evidence="12">
    <location>
        <begin position="6"/>
        <end position="35"/>
    </location>
</feature>
<sequence length="376" mass="42829">MSKRQLAMVMDLNKCIGCQTCTVACKTQWTNRNGREYMYWNNVETYPGDGYPKKWMELGGGFDAAGDLKEGTIPNIQSDYGVPWDFSFDEIATFDYTKNNPTPAFRADETPTWGPNWDEDVGTGNFPSDNYFFYLPRICNHCTNPGCLSACPRDAIFKRDQDGVVLVDLDRCQGYRYCIAGCPYKKIYFNPKLSKSEKCILCFPRIEEGLPPACAQQCVGRIRFVGFLDDEESQVHKLVNKYKVALPLRSDYGTGPNIYYIPPTEAPAKFDAEGKIIEGSERIPVKELETLFGKQVHDAIKTLRAEKDKRAKSGESELMDLLIAYNHEDMFRLDNNYYQEIAKAKGNANPLAPIDERYVKGKYTTEISHFKAEEHE</sequence>
<dbReference type="CDD" id="cd10555">
    <property type="entry name" value="EBDH_beta"/>
    <property type="match status" value="1"/>
</dbReference>
<dbReference type="GO" id="GO:0051539">
    <property type="term" value="F:4 iron, 4 sulfur cluster binding"/>
    <property type="evidence" value="ECO:0007669"/>
    <property type="project" value="UniProtKB-KW"/>
</dbReference>
<dbReference type="InterPro" id="IPR017896">
    <property type="entry name" value="4Fe4S_Fe-S-bd"/>
</dbReference>
<evidence type="ECO:0000313" key="13">
    <source>
        <dbReference type="EMBL" id="CUV64937.1"/>
    </source>
</evidence>
<keyword evidence="8" id="KW-0249">Electron transport</keyword>
<evidence type="ECO:0000256" key="6">
    <source>
        <dbReference type="ARBA" id="ARBA00022723"/>
    </source>
</evidence>
<proteinExistence type="predicted"/>
<gene>
    <name evidence="13" type="primary">narH</name>
    <name evidence="13" type="ORF">BN3087_100006</name>
</gene>
<keyword evidence="4" id="KW-0813">Transport</keyword>
<dbReference type="EC" id="1.7.99.4" evidence="13"/>
<dbReference type="SUPFAM" id="SSF54862">
    <property type="entry name" value="4Fe-4S ferredoxins"/>
    <property type="match status" value="1"/>
</dbReference>
<dbReference type="AlphaFoldDB" id="A0A0S4XLF9"/>
<dbReference type="GO" id="GO:0009055">
    <property type="term" value="F:electron transfer activity"/>
    <property type="evidence" value="ECO:0007669"/>
    <property type="project" value="TreeGrafter"/>
</dbReference>
<keyword evidence="7" id="KW-0677">Repeat</keyword>
<dbReference type="NCBIfam" id="TIGR03478">
    <property type="entry name" value="DMSO_red_II_bet"/>
    <property type="match status" value="1"/>
</dbReference>
<dbReference type="GO" id="GO:0009061">
    <property type="term" value="P:anaerobic respiration"/>
    <property type="evidence" value="ECO:0007669"/>
    <property type="project" value="InterPro"/>
</dbReference>
<keyword evidence="10" id="KW-0411">Iron-sulfur</keyword>
<keyword evidence="11" id="KW-0003">3Fe-4S</keyword>
<dbReference type="InterPro" id="IPR017839">
    <property type="entry name" value="DMSO_Rdtase_II_Fe-S_su"/>
</dbReference>
<keyword evidence="13" id="KW-0560">Oxidoreductase</keyword>
<evidence type="ECO:0000256" key="4">
    <source>
        <dbReference type="ARBA" id="ARBA00022448"/>
    </source>
</evidence>
<evidence type="ECO:0000256" key="8">
    <source>
        <dbReference type="ARBA" id="ARBA00022982"/>
    </source>
</evidence>
<feature type="domain" description="4Fe-4S ferredoxin-type" evidence="12">
    <location>
        <begin position="130"/>
        <end position="161"/>
    </location>
</feature>
<evidence type="ECO:0000256" key="1">
    <source>
        <dbReference type="ARBA" id="ARBA00001927"/>
    </source>
</evidence>
<dbReference type="Pfam" id="PF13247">
    <property type="entry name" value="Fer4_11"/>
    <property type="match status" value="1"/>
</dbReference>
<evidence type="ECO:0000256" key="7">
    <source>
        <dbReference type="ARBA" id="ARBA00022737"/>
    </source>
</evidence>
<comment type="cofactor">
    <cofactor evidence="2">
        <name>[4Fe-4S] cluster</name>
        <dbReference type="ChEBI" id="CHEBI:49883"/>
    </cofactor>
</comment>
<dbReference type="Gene3D" id="3.30.70.20">
    <property type="match status" value="3"/>
</dbReference>
<dbReference type="Pfam" id="PF12797">
    <property type="entry name" value="Fer4_2"/>
    <property type="match status" value="1"/>
</dbReference>
<comment type="subcellular location">
    <subcellularLocation>
        <location evidence="3">Cell envelope</location>
    </subcellularLocation>
</comment>